<dbReference type="EMBL" id="QEAO01000008">
    <property type="protein sequence ID" value="TPX35575.1"/>
    <property type="molecule type" value="Genomic_DNA"/>
</dbReference>
<dbReference type="SMART" id="SM00320">
    <property type="entry name" value="WD40"/>
    <property type="match status" value="7"/>
</dbReference>
<evidence type="ECO:0000313" key="10">
    <source>
        <dbReference type="EMBL" id="TPX35575.1"/>
    </source>
</evidence>
<dbReference type="CDD" id="cd00200">
    <property type="entry name" value="WD40"/>
    <property type="match status" value="1"/>
</dbReference>
<dbReference type="PROSITE" id="PS50082">
    <property type="entry name" value="WD_REPEATS_2"/>
    <property type="match status" value="4"/>
</dbReference>
<comment type="similarity">
    <text evidence="2">Belongs to the WD repeat DCAF13/WDSOF1 family.</text>
</comment>
<dbReference type="OrthoDB" id="10249065at2759"/>
<organism evidence="10 11">
    <name type="scientific">Synchytrium microbalum</name>
    <dbReference type="NCBI Taxonomy" id="1806994"/>
    <lineage>
        <taxon>Eukaryota</taxon>
        <taxon>Fungi</taxon>
        <taxon>Fungi incertae sedis</taxon>
        <taxon>Chytridiomycota</taxon>
        <taxon>Chytridiomycota incertae sedis</taxon>
        <taxon>Chytridiomycetes</taxon>
        <taxon>Synchytriales</taxon>
        <taxon>Synchytriaceae</taxon>
        <taxon>Synchytrium</taxon>
    </lineage>
</organism>
<dbReference type="RefSeq" id="XP_031026048.1">
    <property type="nucleotide sequence ID" value="XM_031168073.1"/>
</dbReference>
<feature type="repeat" description="WD" evidence="7">
    <location>
        <begin position="62"/>
        <end position="104"/>
    </location>
</feature>
<evidence type="ECO:0000313" key="11">
    <source>
        <dbReference type="Proteomes" id="UP000319731"/>
    </source>
</evidence>
<accession>A0A507CDD3</accession>
<dbReference type="AlphaFoldDB" id="A0A507CDD3"/>
<comment type="caution">
    <text evidence="10">The sequence shown here is derived from an EMBL/GenBank/DDBJ whole genome shotgun (WGS) entry which is preliminary data.</text>
</comment>
<evidence type="ECO:0000256" key="7">
    <source>
        <dbReference type="PROSITE-ProRule" id="PRU00221"/>
    </source>
</evidence>
<keyword evidence="4" id="KW-0677">Repeat</keyword>
<evidence type="ECO:0000256" key="5">
    <source>
        <dbReference type="ARBA" id="ARBA00023242"/>
    </source>
</evidence>
<dbReference type="GO" id="GO:0000462">
    <property type="term" value="P:maturation of SSU-rRNA from tricistronic rRNA transcript (SSU-rRNA, 5.8S rRNA, LSU-rRNA)"/>
    <property type="evidence" value="ECO:0007669"/>
    <property type="project" value="TreeGrafter"/>
</dbReference>
<dbReference type="SUPFAM" id="SSF50978">
    <property type="entry name" value="WD40 repeat-like"/>
    <property type="match status" value="1"/>
</dbReference>
<dbReference type="InterPro" id="IPR007287">
    <property type="entry name" value="Sof1"/>
</dbReference>
<comment type="subcellular location">
    <subcellularLocation>
        <location evidence="1">Nucleus</location>
        <location evidence="1">Nucleolus</location>
    </subcellularLocation>
</comment>
<dbReference type="Pfam" id="PF00400">
    <property type="entry name" value="WD40"/>
    <property type="match status" value="5"/>
</dbReference>
<keyword evidence="6" id="KW-0687">Ribonucleoprotein</keyword>
<dbReference type="InterPro" id="IPR051733">
    <property type="entry name" value="WD_repeat_DCAF13/WDSOF1"/>
</dbReference>
<dbReference type="InterPro" id="IPR036322">
    <property type="entry name" value="WD40_repeat_dom_sf"/>
</dbReference>
<gene>
    <name evidence="10" type="ORF">SmJEL517_g02145</name>
</gene>
<dbReference type="PANTHER" id="PTHR22851">
    <property type="entry name" value="U3 SMALL NUCLEOLAR RNA U3 SNORNA ASSOCIATED PROTEIN"/>
    <property type="match status" value="1"/>
</dbReference>
<dbReference type="Proteomes" id="UP000319731">
    <property type="component" value="Unassembled WGS sequence"/>
</dbReference>
<evidence type="ECO:0000259" key="9">
    <source>
        <dbReference type="Pfam" id="PF04158"/>
    </source>
</evidence>
<dbReference type="PANTHER" id="PTHR22851:SF0">
    <property type="entry name" value="DDB1- AND CUL4-ASSOCIATED FACTOR 13"/>
    <property type="match status" value="1"/>
</dbReference>
<keyword evidence="11" id="KW-1185">Reference proteome</keyword>
<evidence type="ECO:0000256" key="1">
    <source>
        <dbReference type="ARBA" id="ARBA00004604"/>
    </source>
</evidence>
<reference evidence="10 11" key="1">
    <citation type="journal article" date="2019" name="Sci. Rep.">
        <title>Comparative genomics of chytrid fungi reveal insights into the obligate biotrophic and pathogenic lifestyle of Synchytrium endobioticum.</title>
        <authorList>
            <person name="van de Vossenberg B.T.L.H."/>
            <person name="Warris S."/>
            <person name="Nguyen H.D.T."/>
            <person name="van Gent-Pelzer M.P.E."/>
            <person name="Joly D.L."/>
            <person name="van de Geest H.C."/>
            <person name="Bonants P.J.M."/>
            <person name="Smith D.S."/>
            <person name="Levesque C.A."/>
            <person name="van der Lee T.A.J."/>
        </authorList>
    </citation>
    <scope>NUCLEOTIDE SEQUENCE [LARGE SCALE GENOMIC DNA]</scope>
    <source>
        <strain evidence="10 11">JEL517</strain>
    </source>
</reference>
<evidence type="ECO:0000256" key="6">
    <source>
        <dbReference type="ARBA" id="ARBA00023274"/>
    </source>
</evidence>
<feature type="repeat" description="WD" evidence="7">
    <location>
        <begin position="273"/>
        <end position="314"/>
    </location>
</feature>
<dbReference type="InterPro" id="IPR015943">
    <property type="entry name" value="WD40/YVTN_repeat-like_dom_sf"/>
</dbReference>
<dbReference type="STRING" id="1806994.A0A507CDD3"/>
<proteinExistence type="inferred from homology"/>
<feature type="compositionally biased region" description="Basic and acidic residues" evidence="8">
    <location>
        <begin position="404"/>
        <end position="418"/>
    </location>
</feature>
<dbReference type="FunFam" id="2.130.10.10:FF:000132">
    <property type="entry name" value="DDB1- and CUL4-associated factor 13"/>
    <property type="match status" value="1"/>
</dbReference>
<dbReference type="PROSITE" id="PS50294">
    <property type="entry name" value="WD_REPEATS_REGION"/>
    <property type="match status" value="3"/>
</dbReference>
<dbReference type="PRINTS" id="PR00320">
    <property type="entry name" value="GPROTEINBRPT"/>
</dbReference>
<dbReference type="GO" id="GO:0032040">
    <property type="term" value="C:small-subunit processome"/>
    <property type="evidence" value="ECO:0007669"/>
    <property type="project" value="TreeGrafter"/>
</dbReference>
<keyword evidence="5" id="KW-0539">Nucleus</keyword>
<evidence type="ECO:0000256" key="4">
    <source>
        <dbReference type="ARBA" id="ARBA00022737"/>
    </source>
</evidence>
<feature type="region of interest" description="Disordered" evidence="8">
    <location>
        <begin position="389"/>
        <end position="465"/>
    </location>
</feature>
<evidence type="ECO:0000256" key="2">
    <source>
        <dbReference type="ARBA" id="ARBA00005649"/>
    </source>
</evidence>
<feature type="repeat" description="WD" evidence="7">
    <location>
        <begin position="316"/>
        <end position="357"/>
    </location>
</feature>
<evidence type="ECO:0000256" key="3">
    <source>
        <dbReference type="ARBA" id="ARBA00022574"/>
    </source>
</evidence>
<dbReference type="InterPro" id="IPR001680">
    <property type="entry name" value="WD40_rpt"/>
</dbReference>
<name>A0A507CDD3_9FUNG</name>
<feature type="repeat" description="WD" evidence="7">
    <location>
        <begin position="106"/>
        <end position="147"/>
    </location>
</feature>
<keyword evidence="3 7" id="KW-0853">WD repeat</keyword>
<dbReference type="GeneID" id="42003370"/>
<dbReference type="Gene3D" id="2.130.10.10">
    <property type="entry name" value="YVTN repeat-like/Quinoprotein amine dehydrogenase"/>
    <property type="match status" value="2"/>
</dbReference>
<protein>
    <recommendedName>
        <fullName evidence="9">Sof1-like protein domain-containing protein</fullName>
    </recommendedName>
</protein>
<dbReference type="Pfam" id="PF04158">
    <property type="entry name" value="Sof1"/>
    <property type="match status" value="1"/>
</dbReference>
<sequence>MKIKTLSRSDVYYERDRSTDLHKLQRNLNPELHPFERAREYTRALNATKLERLFAKPFIGALSGHVDGVYCMAKHQLNLDVVVTGSADGEVRYWSLADQEATWNVPTAHKGFVRGVCTHPNTPVFLSCGDDKAVKIWDVSSTTPKNVFLSKFAFTGIDHSRNKNIFATSAAQVELWDIERSQPTYSFSWGAETVTSLKFNQTETNILASCGTDRTVALYDLRTTSPLNRIIMEMRTNAIAWNPMEAFHFTIANEDHKCYTFDMRRMDAALIVHMDHVSAVMDLDYSPTGAEFVTGSYDRSVRIFNTRERNSREVYHTKRMQRVFCVRYSMDSKFVISGSDDGNVRIWKAQSNDRLGVQAPRSQNSMHYQQAVKNRYKNMPEIKRIDKHRHVPKPILSAQSKKKVMLDSRARKEENERKHSQKKRRVVAEDGDEAGAANSSNSPVMGKKTKKTDGERHKHILAVEA</sequence>
<feature type="domain" description="Sof1-like protein" evidence="9">
    <location>
        <begin position="349"/>
        <end position="424"/>
    </location>
</feature>
<evidence type="ECO:0000256" key="8">
    <source>
        <dbReference type="SAM" id="MobiDB-lite"/>
    </source>
</evidence>
<dbReference type="InterPro" id="IPR020472">
    <property type="entry name" value="WD40_PAC1"/>
</dbReference>